<keyword evidence="3" id="KW-1003">Cell membrane</keyword>
<keyword evidence="4 7" id="KW-0808">Transferase</keyword>
<dbReference type="InterPro" id="IPR007554">
    <property type="entry name" value="Glycerophosphate_synth"/>
</dbReference>
<evidence type="ECO:0000256" key="6">
    <source>
        <dbReference type="ARBA" id="ARBA00023136"/>
    </source>
</evidence>
<dbReference type="PANTHER" id="PTHR37316">
    <property type="entry name" value="TEICHOIC ACID GLYCEROL-PHOSPHATE PRIMASE"/>
    <property type="match status" value="1"/>
</dbReference>
<dbReference type="Gene3D" id="3.40.50.11820">
    <property type="match status" value="1"/>
</dbReference>
<proteinExistence type="inferred from homology"/>
<keyword evidence="6" id="KW-0472">Membrane</keyword>
<dbReference type="Pfam" id="PF04464">
    <property type="entry name" value="Glyphos_transf"/>
    <property type="match status" value="1"/>
</dbReference>
<dbReference type="GO" id="GO:0005886">
    <property type="term" value="C:plasma membrane"/>
    <property type="evidence" value="ECO:0007669"/>
    <property type="project" value="UniProtKB-SubCell"/>
</dbReference>
<keyword evidence="5" id="KW-0777">Teichoic acid biosynthesis</keyword>
<dbReference type="EMBL" id="FUXZ01000004">
    <property type="protein sequence ID" value="SKA63184.1"/>
    <property type="molecule type" value="Genomic_DNA"/>
</dbReference>
<dbReference type="Proteomes" id="UP000190814">
    <property type="component" value="Unassembled WGS sequence"/>
</dbReference>
<evidence type="ECO:0000256" key="1">
    <source>
        <dbReference type="ARBA" id="ARBA00004202"/>
    </source>
</evidence>
<evidence type="ECO:0000256" key="2">
    <source>
        <dbReference type="ARBA" id="ARBA00010488"/>
    </source>
</evidence>
<dbReference type="AlphaFoldDB" id="A0A1T4VDY8"/>
<protein>
    <submittedName>
        <fullName evidence="7">CDP-glycerol glycerophosphotransferase</fullName>
    </submittedName>
</protein>
<evidence type="ECO:0000256" key="5">
    <source>
        <dbReference type="ARBA" id="ARBA00022944"/>
    </source>
</evidence>
<dbReference type="InterPro" id="IPR043148">
    <property type="entry name" value="TagF_C"/>
</dbReference>
<gene>
    <name evidence="7" type="ORF">SAMN02745111_00778</name>
</gene>
<comment type="subcellular location">
    <subcellularLocation>
        <location evidence="1">Cell membrane</location>
        <topology evidence="1">Peripheral membrane protein</topology>
    </subcellularLocation>
</comment>
<dbReference type="GO" id="GO:0019350">
    <property type="term" value="P:teichoic acid biosynthetic process"/>
    <property type="evidence" value="ECO:0007669"/>
    <property type="project" value="UniProtKB-KW"/>
</dbReference>
<dbReference type="InterPro" id="IPR051612">
    <property type="entry name" value="Teichoic_Acid_Biosynth"/>
</dbReference>
<comment type="similarity">
    <text evidence="2">Belongs to the CDP-glycerol glycerophosphotransferase family.</text>
</comment>
<evidence type="ECO:0000313" key="7">
    <source>
        <dbReference type="EMBL" id="SKA63184.1"/>
    </source>
</evidence>
<dbReference type="SUPFAM" id="SSF53756">
    <property type="entry name" value="UDP-Glycosyltransferase/glycogen phosphorylase"/>
    <property type="match status" value="1"/>
</dbReference>
<dbReference type="GO" id="GO:0047355">
    <property type="term" value="F:CDP-glycerol glycerophosphotransferase activity"/>
    <property type="evidence" value="ECO:0007669"/>
    <property type="project" value="InterPro"/>
</dbReference>
<accession>A0A1T4VDY8</accession>
<dbReference type="PANTHER" id="PTHR37316:SF3">
    <property type="entry name" value="TEICHOIC ACID GLYCEROL-PHOSPHATE TRANSFERASE"/>
    <property type="match status" value="1"/>
</dbReference>
<reference evidence="7 8" key="1">
    <citation type="submission" date="2017-02" db="EMBL/GenBank/DDBJ databases">
        <authorList>
            <person name="Peterson S.W."/>
        </authorList>
    </citation>
    <scope>NUCLEOTIDE SEQUENCE [LARGE SCALE GENOMIC DNA]</scope>
    <source>
        <strain evidence="7 8">ATCC 35992</strain>
    </source>
</reference>
<evidence type="ECO:0000313" key="8">
    <source>
        <dbReference type="Proteomes" id="UP000190814"/>
    </source>
</evidence>
<sequence length="403" mass="47922">MLTYKRLLYFLCKRALTPKKNIVFFESYQGKKYACNPKAIYEYMLNDERFKDYTFVWGFRDVSKYQNDTIFTSKSKIGNHQVYLVKYESLLYFKYLAKAGYIITNSNPRDFCTFKDSQVFVQTWHGTPLKKIGLDVNRTGNAITSLAQMEKIYNNQAKRIDYMIAPSEFTKEKLISAFNLSEVHKEDCVLTCGYPRNDILYTHCNDDEYIKKIKEKYNVPRDKKVIMYAPTFRDNKHDVVKGFRANTGFDFNVMKNHFKDYIVLYRSHYFITEKLNLNEYKGFVIDVSDVDDISDLYLISDILITDYSSVFFDYANLKRPILFYMYDLEEYKDEVRDFYFDIEKLPGPIYRTEEEVYKGLVDIENVSEEYQEKYEAFAKEFCDIDDGNASKRFVDVVFKNEQA</sequence>
<dbReference type="InterPro" id="IPR043149">
    <property type="entry name" value="TagF_N"/>
</dbReference>
<dbReference type="STRING" id="39495.SAMN02745111_00778"/>
<name>A0A1T4VDY8_9FIRM</name>
<keyword evidence="8" id="KW-1185">Reference proteome</keyword>
<evidence type="ECO:0000256" key="4">
    <source>
        <dbReference type="ARBA" id="ARBA00022679"/>
    </source>
</evidence>
<evidence type="ECO:0000256" key="3">
    <source>
        <dbReference type="ARBA" id="ARBA00022475"/>
    </source>
</evidence>
<organism evidence="7 8">
    <name type="scientific">Eubacterium uniforme</name>
    <dbReference type="NCBI Taxonomy" id="39495"/>
    <lineage>
        <taxon>Bacteria</taxon>
        <taxon>Bacillati</taxon>
        <taxon>Bacillota</taxon>
        <taxon>Clostridia</taxon>
        <taxon>Eubacteriales</taxon>
        <taxon>Eubacteriaceae</taxon>
        <taxon>Eubacterium</taxon>
    </lineage>
</organism>
<dbReference type="Gene3D" id="3.40.50.12580">
    <property type="match status" value="1"/>
</dbReference>